<organism evidence="9 10">
    <name type="scientific">Candidatus Chisholmbacteria bacterium RIFCSPHIGHO2_01_FULL_48_12</name>
    <dbReference type="NCBI Taxonomy" id="1797589"/>
    <lineage>
        <taxon>Bacteria</taxon>
        <taxon>Candidatus Chisholmiibacteriota</taxon>
    </lineage>
</organism>
<evidence type="ECO:0000256" key="5">
    <source>
        <dbReference type="ARBA" id="ARBA00023239"/>
    </source>
</evidence>
<keyword evidence="5" id="KW-0456">Lyase</keyword>
<dbReference type="InterPro" id="IPR001754">
    <property type="entry name" value="OMPdeCOase_dom"/>
</dbReference>
<evidence type="ECO:0000313" key="9">
    <source>
        <dbReference type="EMBL" id="OGY17369.1"/>
    </source>
</evidence>
<feature type="domain" description="Orotidine 5'-phosphate decarboxylase" evidence="8">
    <location>
        <begin position="17"/>
        <end position="261"/>
    </location>
</feature>
<evidence type="ECO:0000259" key="8">
    <source>
        <dbReference type="SMART" id="SM00934"/>
    </source>
</evidence>
<evidence type="ECO:0000256" key="2">
    <source>
        <dbReference type="ARBA" id="ARBA00008847"/>
    </source>
</evidence>
<dbReference type="SUPFAM" id="SSF51366">
    <property type="entry name" value="Ribulose-phoshate binding barrel"/>
    <property type="match status" value="1"/>
</dbReference>
<evidence type="ECO:0000256" key="1">
    <source>
        <dbReference type="ARBA" id="ARBA00004861"/>
    </source>
</evidence>
<dbReference type="InterPro" id="IPR013785">
    <property type="entry name" value="Aldolase_TIM"/>
</dbReference>
<proteinExistence type="inferred from homology"/>
<dbReference type="SMART" id="SM00934">
    <property type="entry name" value="OMPdecase"/>
    <property type="match status" value="1"/>
</dbReference>
<reference evidence="9 10" key="1">
    <citation type="journal article" date="2016" name="Nat. Commun.">
        <title>Thousands of microbial genomes shed light on interconnected biogeochemical processes in an aquifer system.</title>
        <authorList>
            <person name="Anantharaman K."/>
            <person name="Brown C.T."/>
            <person name="Hug L.A."/>
            <person name="Sharon I."/>
            <person name="Castelle C.J."/>
            <person name="Probst A.J."/>
            <person name="Thomas B.C."/>
            <person name="Singh A."/>
            <person name="Wilkins M.J."/>
            <person name="Karaoz U."/>
            <person name="Brodie E.L."/>
            <person name="Williams K.H."/>
            <person name="Hubbard S.S."/>
            <person name="Banfield J.F."/>
        </authorList>
    </citation>
    <scope>NUCLEOTIDE SEQUENCE [LARGE SCALE GENOMIC DNA]</scope>
</reference>
<dbReference type="InterPro" id="IPR011060">
    <property type="entry name" value="RibuloseP-bd_barrel"/>
</dbReference>
<dbReference type="Gene3D" id="3.20.20.70">
    <property type="entry name" value="Aldolase class I"/>
    <property type="match status" value="1"/>
</dbReference>
<keyword evidence="3" id="KW-0210">Decarboxylase</keyword>
<dbReference type="UniPathway" id="UPA00070">
    <property type="reaction ID" value="UER00120"/>
</dbReference>
<comment type="pathway">
    <text evidence="1">Pyrimidine metabolism; UMP biosynthesis via de novo pathway; UMP from orotate: step 2/2.</text>
</comment>
<dbReference type="InterPro" id="IPR011995">
    <property type="entry name" value="OMPdecase_type-2"/>
</dbReference>
<dbReference type="NCBIfam" id="TIGR02127">
    <property type="entry name" value="pyrF_sub2"/>
    <property type="match status" value="1"/>
</dbReference>
<dbReference type="GO" id="GO:0004590">
    <property type="term" value="F:orotidine-5'-phosphate decarboxylase activity"/>
    <property type="evidence" value="ECO:0007669"/>
    <property type="project" value="UniProtKB-UniRule"/>
</dbReference>
<evidence type="ECO:0000256" key="4">
    <source>
        <dbReference type="ARBA" id="ARBA00022975"/>
    </source>
</evidence>
<gene>
    <name evidence="9" type="ORF">A2784_02500</name>
</gene>
<name>A0A1G1VPP1_9BACT</name>
<dbReference type="EC" id="4.1.1.23" evidence="7"/>
<evidence type="ECO:0000256" key="3">
    <source>
        <dbReference type="ARBA" id="ARBA00022793"/>
    </source>
</evidence>
<dbReference type="EMBL" id="MHCH01000028">
    <property type="protein sequence ID" value="OGY17369.1"/>
    <property type="molecule type" value="Genomic_DNA"/>
</dbReference>
<keyword evidence="4" id="KW-0665">Pyrimidine biosynthesis</keyword>
<sequence length="279" mass="31160">MNFIDKLKNRIKQIDSLLVVGLDTAVDKVPSHFKKDKTNGEAILGYNKEIIDATCQYAVAYKSNYVFYSSEGSDGLEALRETNRYLHQHYPGVVQIVDCKKDENIPAGIKKAKQELFDWLEADAITVTPWMGSDTILGFAQDQERGVLVLCKDSNQSSVEIQDLEIKGKPMYQLVAEYVAGKWNRNSNVFIEAPLNFPEALKRIRSVVGDDMLILTLGFGSQGGKLEDLVLGLNSQKTNLLVAAAKKIIFASEGKDFAQAASEKARYYRDEINRIRLAA</sequence>
<dbReference type="Proteomes" id="UP000177324">
    <property type="component" value="Unassembled WGS sequence"/>
</dbReference>
<dbReference type="AlphaFoldDB" id="A0A1G1VPP1"/>
<dbReference type="PANTHER" id="PTHR43375:SF1">
    <property type="entry name" value="OROTIDINE 5'-PHOSPHATE DECARBOXYLASE"/>
    <property type="match status" value="1"/>
</dbReference>
<comment type="caution">
    <text evidence="9">The sequence shown here is derived from an EMBL/GenBank/DDBJ whole genome shotgun (WGS) entry which is preliminary data.</text>
</comment>
<dbReference type="GO" id="GO:0006207">
    <property type="term" value="P:'de novo' pyrimidine nucleobase biosynthetic process"/>
    <property type="evidence" value="ECO:0007669"/>
    <property type="project" value="InterPro"/>
</dbReference>
<dbReference type="GO" id="GO:0044205">
    <property type="term" value="P:'de novo' UMP biosynthetic process"/>
    <property type="evidence" value="ECO:0007669"/>
    <property type="project" value="UniProtKB-UniPathway"/>
</dbReference>
<comment type="similarity">
    <text evidence="2">Belongs to the OMP decarboxylase family. Type 2 subfamily.</text>
</comment>
<protein>
    <recommendedName>
        <fullName evidence="7">Orotidine-5'-phosphate decarboxylase</fullName>
        <ecNumber evidence="7">4.1.1.23</ecNumber>
    </recommendedName>
</protein>
<dbReference type="STRING" id="1797589.A2784_02500"/>
<dbReference type="Pfam" id="PF00215">
    <property type="entry name" value="OMPdecase"/>
    <property type="match status" value="1"/>
</dbReference>
<accession>A0A1G1VPP1</accession>
<evidence type="ECO:0000256" key="7">
    <source>
        <dbReference type="NCBIfam" id="TIGR02127"/>
    </source>
</evidence>
<comment type="catalytic activity">
    <reaction evidence="6">
        <text>orotidine 5'-phosphate + H(+) = UMP + CO2</text>
        <dbReference type="Rhea" id="RHEA:11596"/>
        <dbReference type="ChEBI" id="CHEBI:15378"/>
        <dbReference type="ChEBI" id="CHEBI:16526"/>
        <dbReference type="ChEBI" id="CHEBI:57538"/>
        <dbReference type="ChEBI" id="CHEBI:57865"/>
        <dbReference type="EC" id="4.1.1.23"/>
    </reaction>
</comment>
<evidence type="ECO:0000256" key="6">
    <source>
        <dbReference type="ARBA" id="ARBA00049157"/>
    </source>
</evidence>
<evidence type="ECO:0000313" key="10">
    <source>
        <dbReference type="Proteomes" id="UP000177324"/>
    </source>
</evidence>
<dbReference type="PANTHER" id="PTHR43375">
    <property type="entry name" value="OROTIDINE 5'-PHOSPHATE DECARBOXYLASE"/>
    <property type="match status" value="1"/>
</dbReference>